<evidence type="ECO:0000256" key="1">
    <source>
        <dbReference type="ARBA" id="ARBA00004737"/>
    </source>
</evidence>
<dbReference type="Gene3D" id="3.20.20.70">
    <property type="entry name" value="Aldolase class I"/>
    <property type="match status" value="2"/>
</dbReference>
<evidence type="ECO:0000256" key="2">
    <source>
        <dbReference type="ARBA" id="ARBA00007281"/>
    </source>
</evidence>
<name>A0AAP0IZA8_9MAGN</name>
<dbReference type="Proteomes" id="UP001417504">
    <property type="component" value="Unassembled WGS sequence"/>
</dbReference>
<keyword evidence="5" id="KW-0456">Lyase</keyword>
<evidence type="ECO:0000256" key="4">
    <source>
        <dbReference type="ARBA" id="ARBA00022898"/>
    </source>
</evidence>
<evidence type="ECO:0000259" key="10">
    <source>
        <dbReference type="Pfam" id="PF01680"/>
    </source>
</evidence>
<organism evidence="11 12">
    <name type="scientific">Stephania japonica</name>
    <dbReference type="NCBI Taxonomy" id="461633"/>
    <lineage>
        <taxon>Eukaryota</taxon>
        <taxon>Viridiplantae</taxon>
        <taxon>Streptophyta</taxon>
        <taxon>Embryophyta</taxon>
        <taxon>Tracheophyta</taxon>
        <taxon>Spermatophyta</taxon>
        <taxon>Magnoliopsida</taxon>
        <taxon>Ranunculales</taxon>
        <taxon>Menispermaceae</taxon>
        <taxon>Menispermoideae</taxon>
        <taxon>Cissampelideae</taxon>
        <taxon>Stephania</taxon>
    </lineage>
</organism>
<dbReference type="InterPro" id="IPR033755">
    <property type="entry name" value="PdxS/SNZ_N"/>
</dbReference>
<keyword evidence="4" id="KW-0663">Pyridoxal phosphate</keyword>
<dbReference type="GO" id="GO:0006520">
    <property type="term" value="P:amino acid metabolic process"/>
    <property type="evidence" value="ECO:0007669"/>
    <property type="project" value="TreeGrafter"/>
</dbReference>
<comment type="function">
    <text evidence="7">Catalyzes the formation of pyridoxal 5'-phosphate from ribose 5-phosphate (RBP), glyceraldehyde 3-phosphate (G3P) and ammonia. The ammonia is provided by PDX2. Can also use ribulose 5-phosphate and dihydroxyacetone phosphate as substrates, resulting from enzyme-catalyzed isomerization of RBP and G3P, respectively. Also plays an indirect role in resistance to singlet oxygen-generating photosensitizers.</text>
</comment>
<dbReference type="SUPFAM" id="SSF51366">
    <property type="entry name" value="Ribulose-phoshate binding barrel"/>
    <property type="match status" value="1"/>
</dbReference>
<feature type="domain" description="PdxS/SNZ N-terminal" evidence="10">
    <location>
        <begin position="150"/>
        <end position="222"/>
    </location>
</feature>
<comment type="catalytic activity">
    <reaction evidence="8">
        <text>aldehydo-D-ribose 5-phosphate + D-glyceraldehyde 3-phosphate + L-glutamine = pyridoxal 5'-phosphate + L-glutamate + phosphate + 3 H2O + H(+)</text>
        <dbReference type="Rhea" id="RHEA:31507"/>
        <dbReference type="ChEBI" id="CHEBI:15377"/>
        <dbReference type="ChEBI" id="CHEBI:15378"/>
        <dbReference type="ChEBI" id="CHEBI:29985"/>
        <dbReference type="ChEBI" id="CHEBI:43474"/>
        <dbReference type="ChEBI" id="CHEBI:58273"/>
        <dbReference type="ChEBI" id="CHEBI:58359"/>
        <dbReference type="ChEBI" id="CHEBI:59776"/>
        <dbReference type="ChEBI" id="CHEBI:597326"/>
        <dbReference type="EC" id="4.3.3.6"/>
    </reaction>
</comment>
<evidence type="ECO:0000256" key="6">
    <source>
        <dbReference type="ARBA" id="ARBA00023270"/>
    </source>
</evidence>
<proteinExistence type="inferred from homology"/>
<dbReference type="GO" id="GO:0036381">
    <property type="term" value="F:pyridoxal 5'-phosphate synthase (glutamine hydrolysing) activity"/>
    <property type="evidence" value="ECO:0007669"/>
    <property type="project" value="UniProtKB-EC"/>
</dbReference>
<evidence type="ECO:0000256" key="8">
    <source>
        <dbReference type="ARBA" id="ARBA00047992"/>
    </source>
</evidence>
<accession>A0AAP0IZA8</accession>
<dbReference type="AlphaFoldDB" id="A0AAP0IZA8"/>
<dbReference type="InterPro" id="IPR001852">
    <property type="entry name" value="PdxS/SNZ"/>
</dbReference>
<dbReference type="Pfam" id="PF01680">
    <property type="entry name" value="SOR_SNZ"/>
    <property type="match status" value="2"/>
</dbReference>
<dbReference type="PANTHER" id="PTHR31829:SF0">
    <property type="entry name" value="PYRIDOXAL 5'-PHOSPHATE SYNTHASE SUBUNIT SNZ1-RELATED"/>
    <property type="match status" value="1"/>
</dbReference>
<dbReference type="GO" id="GO:0008615">
    <property type="term" value="P:pyridoxine biosynthetic process"/>
    <property type="evidence" value="ECO:0007669"/>
    <property type="project" value="TreeGrafter"/>
</dbReference>
<evidence type="ECO:0000256" key="7">
    <source>
        <dbReference type="ARBA" id="ARBA00037142"/>
    </source>
</evidence>
<dbReference type="EC" id="4.3.3.6" evidence="3"/>
<reference evidence="11 12" key="1">
    <citation type="submission" date="2024-01" db="EMBL/GenBank/DDBJ databases">
        <title>Genome assemblies of Stephania.</title>
        <authorList>
            <person name="Yang L."/>
        </authorList>
    </citation>
    <scope>NUCLEOTIDE SEQUENCE [LARGE SCALE GENOMIC DNA]</scope>
    <source>
        <strain evidence="11">QJT</strain>
        <tissue evidence="11">Leaf</tissue>
    </source>
</reference>
<evidence type="ECO:0000256" key="3">
    <source>
        <dbReference type="ARBA" id="ARBA00012084"/>
    </source>
</evidence>
<dbReference type="PROSITE" id="PS51129">
    <property type="entry name" value="PDXS_SNZ_2"/>
    <property type="match status" value="1"/>
</dbReference>
<dbReference type="GO" id="GO:0042823">
    <property type="term" value="P:pyridoxal phosphate biosynthetic process"/>
    <property type="evidence" value="ECO:0007669"/>
    <property type="project" value="InterPro"/>
</dbReference>
<comment type="caution">
    <text evidence="11">The sequence shown here is derived from an EMBL/GenBank/DDBJ whole genome shotgun (WGS) entry which is preliminary data.</text>
</comment>
<keyword evidence="12" id="KW-1185">Reference proteome</keyword>
<dbReference type="PANTHER" id="PTHR31829">
    <property type="entry name" value="PYRIDOXAL 5'-PHOSPHATE SYNTHASE SUBUNIT SNZ1-RELATED"/>
    <property type="match status" value="1"/>
</dbReference>
<evidence type="ECO:0000313" key="12">
    <source>
        <dbReference type="Proteomes" id="UP001417504"/>
    </source>
</evidence>
<feature type="domain" description="PdxS/SNZ N-terminal" evidence="10">
    <location>
        <begin position="41"/>
        <end position="141"/>
    </location>
</feature>
<dbReference type="InterPro" id="IPR011060">
    <property type="entry name" value="RibuloseP-bd_barrel"/>
</dbReference>
<dbReference type="InterPro" id="IPR013785">
    <property type="entry name" value="Aldolase_TIM"/>
</dbReference>
<dbReference type="EMBL" id="JBBNAE010000005">
    <property type="protein sequence ID" value="KAK9124499.1"/>
    <property type="molecule type" value="Genomic_DNA"/>
</dbReference>
<keyword evidence="6" id="KW-0704">Schiff base</keyword>
<comment type="pathway">
    <text evidence="1">Cofactor biosynthesis; pyridoxal 5'-phosphate biosynthesis.</text>
</comment>
<evidence type="ECO:0000256" key="5">
    <source>
        <dbReference type="ARBA" id="ARBA00023239"/>
    </source>
</evidence>
<gene>
    <name evidence="11" type="ORF">Sjap_014101</name>
</gene>
<protein>
    <recommendedName>
        <fullName evidence="3">pyridoxal 5'-phosphate synthase (glutamine hydrolyzing)</fullName>
        <ecNumber evidence="3">4.3.3.6</ecNumber>
    </recommendedName>
</protein>
<evidence type="ECO:0000313" key="11">
    <source>
        <dbReference type="EMBL" id="KAK9124499.1"/>
    </source>
</evidence>
<comment type="similarity">
    <text evidence="2 9">Belongs to the PdxS/SNZ family.</text>
</comment>
<evidence type="ECO:0000256" key="9">
    <source>
        <dbReference type="PROSITE-ProRule" id="PRU00481"/>
    </source>
</evidence>
<sequence length="304" mass="32329">MSSSDHTHTHTGTVTVTVYKGAGPITETTSSTSTKNLAAFAKKTAFAKTLCGGVIMEVTNAEQARIAEVAGACAVTATEHLPSDIRSRRGEVFRMCDPQLVQQIRTAVRIPVFAKARIGHFVEAQILESIGVSFVDESELQKPRRGAAAVGEGAAMVRTEGEVGTGNVVDTVRHLRAVMGEIRVLSNMDEDEVFEFAKRISAPYDVVWKTKEIGRLPVLNFAGGGISTPADVALMMQLGCDGVFIGSGVFKSGDPVRCARAMVRAATRYTDPGGLADLSYGLGEAMSGLDLEDEGGVRFADRTE</sequence>